<comment type="caution">
    <text evidence="1">The sequence shown here is derived from an EMBL/GenBank/DDBJ whole genome shotgun (WGS) entry which is preliminary data.</text>
</comment>
<name>A0AAD9WW47_9ROSI</name>
<evidence type="ECO:0000313" key="2">
    <source>
        <dbReference type="Proteomes" id="UP001280121"/>
    </source>
</evidence>
<sequence>MMGTFVGKMCRVTDVAYKCGCWIVPFQATCEPRISVFLKDLKAKILWLPWDDLIFGCIERQVALAKKKNTQNSVDIPPAAIGTFDVKPVLVIARHELFLISKISNGKQARAGIEELNFNSISRVLKRVAGPTQMDLSCKKNHYLKEYEDMVAKL</sequence>
<protein>
    <submittedName>
        <fullName evidence="1">Uncharacterized protein</fullName>
    </submittedName>
</protein>
<accession>A0AAD9WW47</accession>
<keyword evidence="2" id="KW-1185">Reference proteome</keyword>
<reference evidence="1" key="1">
    <citation type="journal article" date="2023" name="Plant J.">
        <title>Genome sequences and population genomics provide insights into the demographic history, inbreeding, and mutation load of two 'living fossil' tree species of Dipteronia.</title>
        <authorList>
            <person name="Feng Y."/>
            <person name="Comes H.P."/>
            <person name="Chen J."/>
            <person name="Zhu S."/>
            <person name="Lu R."/>
            <person name="Zhang X."/>
            <person name="Li P."/>
            <person name="Qiu J."/>
            <person name="Olsen K.M."/>
            <person name="Qiu Y."/>
        </authorList>
    </citation>
    <scope>NUCLEOTIDE SEQUENCE</scope>
    <source>
        <strain evidence="1">KIB01</strain>
    </source>
</reference>
<evidence type="ECO:0000313" key="1">
    <source>
        <dbReference type="EMBL" id="KAK2646049.1"/>
    </source>
</evidence>
<gene>
    <name evidence="1" type="ORF">Ddye_021244</name>
</gene>
<dbReference type="Proteomes" id="UP001280121">
    <property type="component" value="Unassembled WGS sequence"/>
</dbReference>
<dbReference type="EMBL" id="JANJYI010000006">
    <property type="protein sequence ID" value="KAK2646049.1"/>
    <property type="molecule type" value="Genomic_DNA"/>
</dbReference>
<proteinExistence type="predicted"/>
<organism evidence="1 2">
    <name type="scientific">Dipteronia dyeriana</name>
    <dbReference type="NCBI Taxonomy" id="168575"/>
    <lineage>
        <taxon>Eukaryota</taxon>
        <taxon>Viridiplantae</taxon>
        <taxon>Streptophyta</taxon>
        <taxon>Embryophyta</taxon>
        <taxon>Tracheophyta</taxon>
        <taxon>Spermatophyta</taxon>
        <taxon>Magnoliopsida</taxon>
        <taxon>eudicotyledons</taxon>
        <taxon>Gunneridae</taxon>
        <taxon>Pentapetalae</taxon>
        <taxon>rosids</taxon>
        <taxon>malvids</taxon>
        <taxon>Sapindales</taxon>
        <taxon>Sapindaceae</taxon>
        <taxon>Hippocastanoideae</taxon>
        <taxon>Acereae</taxon>
        <taxon>Dipteronia</taxon>
    </lineage>
</organism>
<dbReference type="AlphaFoldDB" id="A0AAD9WW47"/>